<keyword evidence="1" id="KW-0472">Membrane</keyword>
<dbReference type="InterPro" id="IPR012373">
    <property type="entry name" value="Ferrdict_sens_TM"/>
</dbReference>
<organism evidence="4 5">
    <name type="scientific">Pedobacter miscanthi</name>
    <dbReference type="NCBI Taxonomy" id="2259170"/>
    <lineage>
        <taxon>Bacteria</taxon>
        <taxon>Pseudomonadati</taxon>
        <taxon>Bacteroidota</taxon>
        <taxon>Sphingobacteriia</taxon>
        <taxon>Sphingobacteriales</taxon>
        <taxon>Sphingobacteriaceae</taxon>
        <taxon>Pedobacter</taxon>
    </lineage>
</organism>
<evidence type="ECO:0000313" key="4">
    <source>
        <dbReference type="EMBL" id="RBQ12061.1"/>
    </source>
</evidence>
<dbReference type="GO" id="GO:0016989">
    <property type="term" value="F:sigma factor antagonist activity"/>
    <property type="evidence" value="ECO:0007669"/>
    <property type="project" value="TreeGrafter"/>
</dbReference>
<keyword evidence="5" id="KW-1185">Reference proteome</keyword>
<feature type="domain" description="FecR protein" evidence="2">
    <location>
        <begin position="169"/>
        <end position="264"/>
    </location>
</feature>
<proteinExistence type="predicted"/>
<reference evidence="4 5" key="1">
    <citation type="submission" date="2018-07" db="EMBL/GenBank/DDBJ databases">
        <title>A draft genome of a endophytic bacteria, a new species of Pedobacter.</title>
        <authorList>
            <person name="Zhang Z.D."/>
            <person name="Chen Z.J."/>
        </authorList>
    </citation>
    <scope>NUCLEOTIDE SEQUENCE [LARGE SCALE GENOMIC DNA]</scope>
    <source>
        <strain evidence="4 5">RS10</strain>
    </source>
</reference>
<dbReference type="PIRSF" id="PIRSF018266">
    <property type="entry name" value="FecR"/>
    <property type="match status" value="1"/>
</dbReference>
<dbReference type="Proteomes" id="UP000252081">
    <property type="component" value="Unassembled WGS sequence"/>
</dbReference>
<dbReference type="Gene3D" id="3.55.50.30">
    <property type="match status" value="1"/>
</dbReference>
<evidence type="ECO:0000259" key="2">
    <source>
        <dbReference type="Pfam" id="PF04773"/>
    </source>
</evidence>
<keyword evidence="1" id="KW-1133">Transmembrane helix</keyword>
<dbReference type="InterPro" id="IPR032508">
    <property type="entry name" value="FecR_C"/>
</dbReference>
<evidence type="ECO:0000259" key="3">
    <source>
        <dbReference type="Pfam" id="PF16344"/>
    </source>
</evidence>
<gene>
    <name evidence="4" type="ORF">DRW42_02040</name>
</gene>
<accession>A0A366LDW9</accession>
<comment type="caution">
    <text evidence="4">The sequence shown here is derived from an EMBL/GenBank/DDBJ whole genome shotgun (WGS) entry which is preliminary data.</text>
</comment>
<dbReference type="PANTHER" id="PTHR30273">
    <property type="entry name" value="PERIPLASMIC SIGNAL SENSOR AND SIGMA FACTOR ACTIVATOR FECR-RELATED"/>
    <property type="match status" value="1"/>
</dbReference>
<dbReference type="Pfam" id="PF16344">
    <property type="entry name" value="FecR_C"/>
    <property type="match status" value="1"/>
</dbReference>
<feature type="domain" description="Protein FecR C-terminal" evidence="3">
    <location>
        <begin position="304"/>
        <end position="371"/>
    </location>
</feature>
<protein>
    <recommendedName>
        <fullName evidence="6">Anti-sigma factor</fullName>
    </recommendedName>
</protein>
<evidence type="ECO:0008006" key="6">
    <source>
        <dbReference type="Google" id="ProtNLM"/>
    </source>
</evidence>
<dbReference type="AlphaFoldDB" id="A0A366LDW9"/>
<dbReference type="Pfam" id="PF04773">
    <property type="entry name" value="FecR"/>
    <property type="match status" value="1"/>
</dbReference>
<dbReference type="FunFam" id="2.60.120.1440:FF:000001">
    <property type="entry name" value="Putative anti-sigma factor"/>
    <property type="match status" value="1"/>
</dbReference>
<dbReference type="PANTHER" id="PTHR30273:SF2">
    <property type="entry name" value="PROTEIN FECR"/>
    <property type="match status" value="1"/>
</dbReference>
<sequence length="373" mass="41387">MDQMNHKRAEDLLKRAGSGKLEKDEEATLDTWYINTAENQPDILTDDIEKRLDRVWKKLPVNHALRIRRIKIYSSISVAAAMVIAVLIFYSPGQNKKDPDIIAYAGKYKNDVLPGSNRAVLIKSDGSEVNLDQTKGGLKDGKGTIISVSKGVLTYHDPGSPTEIEVFNTIKIPFGGEYQLTLADGTQVWLNSGSTLRYPVSFVGKERNVELTGEAYFQVAKDAKRPFKVRSKDQEIEVLGTHFNISAYPDEVSSTTSLLEGSVKVVSKGKHAILNPGQQSMVRNGGISVADADVERSIAWKNGEFNFKNTDIESIMRVVSRWYDLKVDYVGGISKDSYSGRISKKVTLTKVLKILELSGTHFEIDGKTIKVID</sequence>
<dbReference type="EMBL" id="QNQU01000001">
    <property type="protein sequence ID" value="RBQ12061.1"/>
    <property type="molecule type" value="Genomic_DNA"/>
</dbReference>
<dbReference type="Gene3D" id="2.60.120.1440">
    <property type="match status" value="1"/>
</dbReference>
<dbReference type="InterPro" id="IPR006860">
    <property type="entry name" value="FecR"/>
</dbReference>
<evidence type="ECO:0000313" key="5">
    <source>
        <dbReference type="Proteomes" id="UP000252081"/>
    </source>
</evidence>
<feature type="transmembrane region" description="Helical" evidence="1">
    <location>
        <begin position="72"/>
        <end position="90"/>
    </location>
</feature>
<name>A0A366LDW9_9SPHI</name>
<evidence type="ECO:0000256" key="1">
    <source>
        <dbReference type="SAM" id="Phobius"/>
    </source>
</evidence>
<keyword evidence="1" id="KW-0812">Transmembrane</keyword>